<feature type="domain" description="PglD N-terminal" evidence="4">
    <location>
        <begin position="2"/>
        <end position="69"/>
    </location>
</feature>
<sequence>MYLFGASGHGKVIKEIIEANGGQVEAFVDDNKEVNECAGLPVLHDAMGLSPIIVSIGINRIRKVIVERLSSLTPQPSTLSFPTAIHPSAVVSSSAMIGEGTVVMAGAVINADTVVGRHCIVNTGATVDHDCVIEDYCHIAPGVHISGGTHVGEGTWIGVGSCVIQYLNIGKDCMIGAGSVVVKDVPDNVTAFGCPAKVYDF</sequence>
<dbReference type="STRING" id="338188.ERS852397_01489"/>
<feature type="binding site" evidence="3">
    <location>
        <position position="57"/>
    </location>
    <ligand>
        <name>substrate</name>
    </ligand>
</feature>
<evidence type="ECO:0000256" key="1">
    <source>
        <dbReference type="ARBA" id="ARBA00007274"/>
    </source>
</evidence>
<dbReference type="Gene3D" id="3.40.50.20">
    <property type="match status" value="1"/>
</dbReference>
<feature type="binding site" evidence="3">
    <location>
        <begin position="29"/>
        <end position="30"/>
    </location>
    <ligand>
        <name>substrate</name>
    </ligand>
</feature>
<evidence type="ECO:0000256" key="3">
    <source>
        <dbReference type="PIRSR" id="PIRSR620019-2"/>
    </source>
</evidence>
<gene>
    <name evidence="5" type="primary">dapH_1</name>
    <name evidence="5" type="ORF">ERS852397_01489</name>
</gene>
<feature type="binding site" evidence="3">
    <location>
        <position position="138"/>
    </location>
    <ligand>
        <name>acetyl-CoA</name>
        <dbReference type="ChEBI" id="CHEBI:57288"/>
    </ligand>
</feature>
<dbReference type="InterPro" id="IPR001451">
    <property type="entry name" value="Hexapep"/>
</dbReference>
<evidence type="ECO:0000313" key="6">
    <source>
        <dbReference type="Proteomes" id="UP000095517"/>
    </source>
</evidence>
<dbReference type="Pfam" id="PF17836">
    <property type="entry name" value="PglD_N"/>
    <property type="match status" value="1"/>
</dbReference>
<dbReference type="EMBL" id="CYZH01000006">
    <property type="protein sequence ID" value="CUO15822.1"/>
    <property type="molecule type" value="Genomic_DNA"/>
</dbReference>
<dbReference type="InterPro" id="IPR020019">
    <property type="entry name" value="AcTrfase_PglD-like"/>
</dbReference>
<feature type="binding site" evidence="3">
    <location>
        <begin position="7"/>
        <end position="9"/>
    </location>
    <ligand>
        <name>substrate</name>
    </ligand>
</feature>
<comment type="similarity">
    <text evidence="1">Belongs to the transferase hexapeptide repeat family.</text>
</comment>
<dbReference type="PANTHER" id="PTHR43300:SF7">
    <property type="entry name" value="UDP-N-ACETYLBACILLOSAMINE N-ACETYLTRANSFERASE"/>
    <property type="match status" value="1"/>
</dbReference>
<feature type="site" description="Increases basicity of active site His" evidence="2">
    <location>
        <position position="130"/>
    </location>
</feature>
<dbReference type="GO" id="GO:0047200">
    <property type="term" value="F:tetrahydrodipicolinate N-acetyltransferase activity"/>
    <property type="evidence" value="ECO:0007669"/>
    <property type="project" value="UniProtKB-EC"/>
</dbReference>
<evidence type="ECO:0000256" key="2">
    <source>
        <dbReference type="PIRSR" id="PIRSR620019-1"/>
    </source>
</evidence>
<dbReference type="InterPro" id="IPR041561">
    <property type="entry name" value="PglD_N"/>
</dbReference>
<proteinExistence type="inferred from homology"/>
<dbReference type="InterPro" id="IPR050179">
    <property type="entry name" value="Trans_hexapeptide_repeat"/>
</dbReference>
<feature type="active site" description="Proton acceptor" evidence="2">
    <location>
        <position position="129"/>
    </location>
</feature>
<dbReference type="AlphaFoldDB" id="A0A174CR42"/>
<dbReference type="Pfam" id="PF00132">
    <property type="entry name" value="Hexapep"/>
    <property type="match status" value="1"/>
</dbReference>
<reference evidence="5 6" key="1">
    <citation type="submission" date="2015-09" db="EMBL/GenBank/DDBJ databases">
        <authorList>
            <consortium name="Pathogen Informatics"/>
        </authorList>
    </citation>
    <scope>NUCLEOTIDE SEQUENCE [LARGE SCALE GENOMIC DNA]</scope>
    <source>
        <strain evidence="5 6">2789STDY5608840</strain>
    </source>
</reference>
<dbReference type="Proteomes" id="UP000095517">
    <property type="component" value="Unassembled WGS sequence"/>
</dbReference>
<dbReference type="NCBIfam" id="TIGR03570">
    <property type="entry name" value="NeuD_NnaD"/>
    <property type="match status" value="1"/>
</dbReference>
<dbReference type="EC" id="2.3.1.89" evidence="5"/>
<dbReference type="Gene3D" id="2.160.10.10">
    <property type="entry name" value="Hexapeptide repeat proteins"/>
    <property type="match status" value="1"/>
</dbReference>
<evidence type="ECO:0000313" key="5">
    <source>
        <dbReference type="EMBL" id="CUO15822.1"/>
    </source>
</evidence>
<dbReference type="RefSeq" id="WP_055278790.1">
    <property type="nucleotide sequence ID" value="NZ_CABIXA010000006.1"/>
</dbReference>
<accession>A0A174CR42</accession>
<dbReference type="PANTHER" id="PTHR43300">
    <property type="entry name" value="ACETYLTRANSFERASE"/>
    <property type="match status" value="1"/>
</dbReference>
<name>A0A174CR42_9BACE</name>
<organism evidence="5 6">
    <name type="scientific">Bacteroides finegoldii</name>
    <dbReference type="NCBI Taxonomy" id="338188"/>
    <lineage>
        <taxon>Bacteria</taxon>
        <taxon>Pseudomonadati</taxon>
        <taxon>Bacteroidota</taxon>
        <taxon>Bacteroidia</taxon>
        <taxon>Bacteroidales</taxon>
        <taxon>Bacteroidaceae</taxon>
        <taxon>Bacteroides</taxon>
    </lineage>
</organism>
<dbReference type="SUPFAM" id="SSF51161">
    <property type="entry name" value="Trimeric LpxA-like enzymes"/>
    <property type="match status" value="1"/>
</dbReference>
<protein>
    <submittedName>
        <fullName evidence="5">Putative acetyltransferase</fullName>
        <ecNumber evidence="5">2.3.1.89</ecNumber>
    </submittedName>
</protein>
<keyword evidence="5" id="KW-0012">Acyltransferase</keyword>
<dbReference type="CDD" id="cd03360">
    <property type="entry name" value="LbH_AT_putative"/>
    <property type="match status" value="1"/>
</dbReference>
<keyword evidence="5" id="KW-0808">Transferase</keyword>
<evidence type="ECO:0000259" key="4">
    <source>
        <dbReference type="Pfam" id="PF17836"/>
    </source>
</evidence>
<dbReference type="InterPro" id="IPR011004">
    <property type="entry name" value="Trimer_LpxA-like_sf"/>
</dbReference>